<evidence type="ECO:0000256" key="1">
    <source>
        <dbReference type="SAM" id="MobiDB-lite"/>
    </source>
</evidence>
<accession>A0A7M3MD42</accession>
<feature type="compositionally biased region" description="Basic and acidic residues" evidence="1">
    <location>
        <begin position="1"/>
        <end position="18"/>
    </location>
</feature>
<feature type="domain" description="DNA ligase D 3'-phosphoesterase" evidence="2">
    <location>
        <begin position="37"/>
        <end position="148"/>
    </location>
</feature>
<dbReference type="GO" id="GO:0016874">
    <property type="term" value="F:ligase activity"/>
    <property type="evidence" value="ECO:0007669"/>
    <property type="project" value="UniProtKB-KW"/>
</dbReference>
<keyword evidence="4" id="KW-1185">Reference proteome</keyword>
<feature type="region of interest" description="Disordered" evidence="1">
    <location>
        <begin position="167"/>
        <end position="206"/>
    </location>
</feature>
<protein>
    <submittedName>
        <fullName evidence="3">DNA ligase</fullName>
    </submittedName>
</protein>
<dbReference type="NCBIfam" id="TIGR02777">
    <property type="entry name" value="LigD_PE_dom"/>
    <property type="match status" value="1"/>
</dbReference>
<gene>
    <name evidence="3" type="ORF">DPQ33_12430</name>
</gene>
<feature type="region of interest" description="Disordered" evidence="1">
    <location>
        <begin position="1"/>
        <end position="33"/>
    </location>
</feature>
<keyword evidence="3" id="KW-0436">Ligase</keyword>
<dbReference type="Pfam" id="PF13298">
    <property type="entry name" value="LigD_N"/>
    <property type="match status" value="1"/>
</dbReference>
<evidence type="ECO:0000259" key="2">
    <source>
        <dbReference type="Pfam" id="PF13298"/>
    </source>
</evidence>
<name>A0A7M3MD42_9BACT</name>
<dbReference type="PANTHER" id="PTHR39465">
    <property type="entry name" value="DNA LIGASE D, 3'-PHOSPHOESTERASE DOMAIN"/>
    <property type="match status" value="1"/>
</dbReference>
<dbReference type="PANTHER" id="PTHR39465:SF1">
    <property type="entry name" value="DNA LIGASE D 3'-PHOSPHOESTERASE DOMAIN-CONTAINING PROTEIN"/>
    <property type="match status" value="1"/>
</dbReference>
<comment type="caution">
    <text evidence="3">The sequence shown here is derived from an EMBL/GenBank/DDBJ whole genome shotgun (WGS) entry which is preliminary data.</text>
</comment>
<dbReference type="Proteomes" id="UP000448292">
    <property type="component" value="Unassembled WGS sequence"/>
</dbReference>
<organism evidence="3 4">
    <name type="scientific">Oceanidesulfovibrio indonesiensis</name>
    <dbReference type="NCBI Taxonomy" id="54767"/>
    <lineage>
        <taxon>Bacteria</taxon>
        <taxon>Pseudomonadati</taxon>
        <taxon>Thermodesulfobacteriota</taxon>
        <taxon>Desulfovibrionia</taxon>
        <taxon>Desulfovibrionales</taxon>
        <taxon>Desulfovibrionaceae</taxon>
        <taxon>Oceanidesulfovibrio</taxon>
    </lineage>
</organism>
<evidence type="ECO:0000313" key="3">
    <source>
        <dbReference type="EMBL" id="TVM16419.1"/>
    </source>
</evidence>
<dbReference type="AlphaFoldDB" id="A0A7M3MD42"/>
<dbReference type="OrthoDB" id="9802472at2"/>
<dbReference type="RefSeq" id="WP_144303541.1">
    <property type="nucleotide sequence ID" value="NZ_QMIE01000011.1"/>
</dbReference>
<proteinExistence type="predicted"/>
<dbReference type="EMBL" id="QMIE01000011">
    <property type="protein sequence ID" value="TVM16419.1"/>
    <property type="molecule type" value="Genomic_DNA"/>
</dbReference>
<evidence type="ECO:0000313" key="4">
    <source>
        <dbReference type="Proteomes" id="UP000448292"/>
    </source>
</evidence>
<reference evidence="3 4" key="1">
    <citation type="submission" date="2018-06" db="EMBL/GenBank/DDBJ databases">
        <title>Complete genome of Desulfovibrio indonesiensis P37SLT.</title>
        <authorList>
            <person name="Crispim J.S."/>
            <person name="Vidigal P.M.P."/>
            <person name="Silva L.C.F."/>
            <person name="Laguardia C.N."/>
            <person name="Araujo L.C."/>
            <person name="Dias R.S."/>
            <person name="Sousa M.P."/>
            <person name="Paula S.O."/>
            <person name="Silva C."/>
        </authorList>
    </citation>
    <scope>NUCLEOTIDE SEQUENCE [LARGE SCALE GENOMIC DNA]</scope>
    <source>
        <strain evidence="3 4">P37SLT</strain>
    </source>
</reference>
<sequence>MGSTDKLQEYKGKRDFSKTPEPQGGEGSGDKPIFVIQQHDASSMHYDFRLEHDGVLLSWAVPKGPSTDPRDKRLAVRTEDHPLDYARFEGRIPEDEYGAGVVIVWDAGTYENTSEKDGEAIDMDAALKKGHIRVRLNGSKLAGGYSLVHTRMRGQEKNWLLIKEDDDGADARRNPVSTEPRSLISGKTIEEMAKAVPPENDTTDTA</sequence>
<dbReference type="InterPro" id="IPR014144">
    <property type="entry name" value="LigD_PE_domain"/>
</dbReference>